<dbReference type="Gene3D" id="1.50.10.20">
    <property type="match status" value="2"/>
</dbReference>
<dbReference type="CDD" id="cd00688">
    <property type="entry name" value="ISOPREN_C2_like"/>
    <property type="match status" value="1"/>
</dbReference>
<dbReference type="Proteomes" id="UP001597389">
    <property type="component" value="Unassembled WGS sequence"/>
</dbReference>
<sequence>MSLHAQLSPEAQAALAAQKRNSTISSLIIAVLSLFLIGLILFIIALTIEVKNPPEIISYSSGLSEEENIDRPEMTNQVERKPSSPSSSMAKVIASTSASPTAVPVPDIEITEPSLDFGNGDDFGDGWGDGDGDGSGGGGFGNLPSSMKKRCSKADRLARLKKEGGTPECEDAVVKALQFLQKTQNNDGSWQKKHRVGYTGLALLAYLGHCETPTSPEFGATVEKAIVYLVNVGMANNGKLATDMNDKHWPYEHGIATYALAEAYTLCSKQNLNLPNLDEVVSMAGQQIITSQHQRTGGWDYNYDYSGPRGGDSSIVCWQLQALKACKYTGIEGFEKLTTVSRKGLEYLESCQASDGGVRYQPNNGKPTMTGGSILCHQQWGKGSRSTVRAGRKFIEKKVTFGYDTAESDLYAHYYYGQAMMNIGGTTWRNYNKLFRDEVLAAQNPDGSFKSPGGGNAINGTATSFAGGGSAALHYRTCLATLMLEVYYRFLPGSSSR</sequence>
<keyword evidence="2" id="KW-0812">Transmembrane</keyword>
<evidence type="ECO:0000313" key="4">
    <source>
        <dbReference type="Proteomes" id="UP001597389"/>
    </source>
</evidence>
<proteinExistence type="predicted"/>
<feature type="region of interest" description="Disordered" evidence="1">
    <location>
        <begin position="125"/>
        <end position="147"/>
    </location>
</feature>
<reference evidence="4" key="1">
    <citation type="journal article" date="2019" name="Int. J. Syst. Evol. Microbiol.">
        <title>The Global Catalogue of Microorganisms (GCM) 10K type strain sequencing project: providing services to taxonomists for standard genome sequencing and annotation.</title>
        <authorList>
            <consortium name="The Broad Institute Genomics Platform"/>
            <consortium name="The Broad Institute Genome Sequencing Center for Infectious Disease"/>
            <person name="Wu L."/>
            <person name="Ma J."/>
        </authorList>
    </citation>
    <scope>NUCLEOTIDE SEQUENCE [LARGE SCALE GENOMIC DNA]</scope>
    <source>
        <strain evidence="4">CCUG 57942</strain>
    </source>
</reference>
<accession>A0ABW4ZB94</accession>
<feature type="region of interest" description="Disordered" evidence="1">
    <location>
        <begin position="64"/>
        <end position="88"/>
    </location>
</feature>
<evidence type="ECO:0000313" key="3">
    <source>
        <dbReference type="EMBL" id="MFD2159283.1"/>
    </source>
</evidence>
<keyword evidence="2" id="KW-0472">Membrane</keyword>
<keyword evidence="2" id="KW-1133">Transmembrane helix</keyword>
<keyword evidence="4" id="KW-1185">Reference proteome</keyword>
<protein>
    <submittedName>
        <fullName evidence="3">Prenyltransferase/squalene oxidase repeat-containing protein</fullName>
    </submittedName>
</protein>
<evidence type="ECO:0000256" key="1">
    <source>
        <dbReference type="SAM" id="MobiDB-lite"/>
    </source>
</evidence>
<feature type="compositionally biased region" description="Basic and acidic residues" evidence="1">
    <location>
        <begin position="69"/>
        <end position="82"/>
    </location>
</feature>
<organism evidence="3 4">
    <name type="scientific">Rubritalea tangerina</name>
    <dbReference type="NCBI Taxonomy" id="430798"/>
    <lineage>
        <taxon>Bacteria</taxon>
        <taxon>Pseudomonadati</taxon>
        <taxon>Verrucomicrobiota</taxon>
        <taxon>Verrucomicrobiia</taxon>
        <taxon>Verrucomicrobiales</taxon>
        <taxon>Rubritaleaceae</taxon>
        <taxon>Rubritalea</taxon>
    </lineage>
</organism>
<gene>
    <name evidence="3" type="ORF">ACFSW8_10270</name>
</gene>
<feature type="transmembrane region" description="Helical" evidence="2">
    <location>
        <begin position="27"/>
        <end position="48"/>
    </location>
</feature>
<dbReference type="InterPro" id="IPR008930">
    <property type="entry name" value="Terpenoid_cyclase/PrenylTrfase"/>
</dbReference>
<dbReference type="RefSeq" id="WP_377090846.1">
    <property type="nucleotide sequence ID" value="NZ_JBHSJL010000014.1"/>
</dbReference>
<dbReference type="SUPFAM" id="SSF48239">
    <property type="entry name" value="Terpenoid cyclases/Protein prenyltransferases"/>
    <property type="match status" value="1"/>
</dbReference>
<evidence type="ECO:0000256" key="2">
    <source>
        <dbReference type="SAM" id="Phobius"/>
    </source>
</evidence>
<comment type="caution">
    <text evidence="3">The sequence shown here is derived from an EMBL/GenBank/DDBJ whole genome shotgun (WGS) entry which is preliminary data.</text>
</comment>
<dbReference type="EMBL" id="JBHUJB010000043">
    <property type="protein sequence ID" value="MFD2159283.1"/>
    <property type="molecule type" value="Genomic_DNA"/>
</dbReference>
<name>A0ABW4ZB94_9BACT</name>